<gene>
    <name evidence="1" type="primary">106058774</name>
</gene>
<dbReference type="KEGG" id="bgt:106058774"/>
<reference evidence="1" key="1">
    <citation type="submission" date="2020-05" db="UniProtKB">
        <authorList>
            <consortium name="EnsemblMetazoa"/>
        </authorList>
    </citation>
    <scope>IDENTIFICATION</scope>
    <source>
        <strain evidence="1">BB02</strain>
    </source>
</reference>
<sequence length="213" mass="24612">MVKIADHRSTFANRILHRQTSQIIIGAWVIDMFGNVRTFKDLLDVRVASTAEHLTKPETMVYMLGMDGPLWECDVTTLDCSQLFDLVKTLDIPASQGEQPHFKASHTMNGRLVVASNTFELNDFKGLTEYNYWQTYRLPKASHAFDHLWQTEWPRIREVETERYLMDMHGMFYELSPLGWAGSTWGIRPISQHLRVIPDFTSFRGFLVLGGNQ</sequence>
<evidence type="ECO:0000313" key="2">
    <source>
        <dbReference type="Proteomes" id="UP000076420"/>
    </source>
</evidence>
<dbReference type="AlphaFoldDB" id="A0A2C9KMT9"/>
<dbReference type="VEuPathDB" id="VectorBase:BGLB021506"/>
<dbReference type="EnsemblMetazoa" id="BGLB021506-RA">
    <property type="protein sequence ID" value="BGLB021506-PA"/>
    <property type="gene ID" value="BGLB021506"/>
</dbReference>
<dbReference type="VEuPathDB" id="VectorBase:BGLAX_050719"/>
<proteinExistence type="predicted"/>
<accession>A0A2C9KMT9</accession>
<name>A0A2C9KMT9_BIOGL</name>
<dbReference type="Proteomes" id="UP000076420">
    <property type="component" value="Unassembled WGS sequence"/>
</dbReference>
<protein>
    <submittedName>
        <fullName evidence="1">Uncharacterized protein</fullName>
    </submittedName>
</protein>
<evidence type="ECO:0000313" key="1">
    <source>
        <dbReference type="EnsemblMetazoa" id="BGLB021506-PA"/>
    </source>
</evidence>
<organism evidence="1 2">
    <name type="scientific">Biomphalaria glabrata</name>
    <name type="common">Bloodfluke planorb</name>
    <name type="synonym">Freshwater snail</name>
    <dbReference type="NCBI Taxonomy" id="6526"/>
    <lineage>
        <taxon>Eukaryota</taxon>
        <taxon>Metazoa</taxon>
        <taxon>Spiralia</taxon>
        <taxon>Lophotrochozoa</taxon>
        <taxon>Mollusca</taxon>
        <taxon>Gastropoda</taxon>
        <taxon>Heterobranchia</taxon>
        <taxon>Euthyneura</taxon>
        <taxon>Panpulmonata</taxon>
        <taxon>Hygrophila</taxon>
        <taxon>Lymnaeoidea</taxon>
        <taxon>Planorbidae</taxon>
        <taxon>Biomphalaria</taxon>
    </lineage>
</organism>